<dbReference type="SUPFAM" id="SSF52833">
    <property type="entry name" value="Thioredoxin-like"/>
    <property type="match status" value="1"/>
</dbReference>
<evidence type="ECO:0000256" key="4">
    <source>
        <dbReference type="ARBA" id="ARBA00022679"/>
    </source>
</evidence>
<dbReference type="PROSITE" id="PS50405">
    <property type="entry name" value="GST_CTER"/>
    <property type="match status" value="1"/>
</dbReference>
<feature type="domain" description="GST C-terminal" evidence="7">
    <location>
        <begin position="77"/>
        <end position="200"/>
    </location>
</feature>
<proteinExistence type="inferred from homology"/>
<dbReference type="EC" id="2.5.1.18" evidence="3"/>
<dbReference type="Gene3D" id="1.20.1050.10">
    <property type="match status" value="1"/>
</dbReference>
<evidence type="ECO:0000256" key="2">
    <source>
        <dbReference type="ARBA" id="ARBA00005861"/>
    </source>
</evidence>
<dbReference type="InterPro" id="IPR036249">
    <property type="entry name" value="Thioredoxin-like_sf"/>
</dbReference>
<dbReference type="InterPro" id="IPR040079">
    <property type="entry name" value="Glutathione_S-Trfase"/>
</dbReference>
<dbReference type="GO" id="GO:0004364">
    <property type="term" value="F:glutathione transferase activity"/>
    <property type="evidence" value="ECO:0007669"/>
    <property type="project" value="UniProtKB-EC"/>
</dbReference>
<evidence type="ECO:0000256" key="3">
    <source>
        <dbReference type="ARBA" id="ARBA00012452"/>
    </source>
</evidence>
<dbReference type="InterPro" id="IPR010987">
    <property type="entry name" value="Glutathione-S-Trfase_C-like"/>
</dbReference>
<evidence type="ECO:0000256" key="5">
    <source>
        <dbReference type="ARBA" id="ARBA00047960"/>
    </source>
</evidence>
<feature type="domain" description="GST N-terminal" evidence="6">
    <location>
        <begin position="1"/>
        <end position="75"/>
    </location>
</feature>
<dbReference type="PANTHER" id="PTHR11571:SF222">
    <property type="entry name" value="GLUTATHIONE TRANSFERASE"/>
    <property type="match status" value="1"/>
</dbReference>
<dbReference type="Pfam" id="PF02798">
    <property type="entry name" value="GST_N"/>
    <property type="match status" value="1"/>
</dbReference>
<evidence type="ECO:0000259" key="7">
    <source>
        <dbReference type="PROSITE" id="PS50405"/>
    </source>
</evidence>
<dbReference type="GO" id="GO:0006749">
    <property type="term" value="P:glutathione metabolic process"/>
    <property type="evidence" value="ECO:0007669"/>
    <property type="project" value="TreeGrafter"/>
</dbReference>
<comment type="function">
    <text evidence="1">Conjugation of reduced glutathione to a wide number of exogenous and endogenous hydrophobic electrophiles.</text>
</comment>
<dbReference type="PROSITE" id="PS50404">
    <property type="entry name" value="GST_NTER"/>
    <property type="match status" value="1"/>
</dbReference>
<dbReference type="InterPro" id="IPR050213">
    <property type="entry name" value="GST_superfamily"/>
</dbReference>
<dbReference type="SFLD" id="SFLDS00019">
    <property type="entry name" value="Glutathione_Transferase_(cytos"/>
    <property type="match status" value="1"/>
</dbReference>
<dbReference type="SUPFAM" id="SSF47616">
    <property type="entry name" value="GST C-terminal domain-like"/>
    <property type="match status" value="1"/>
</dbReference>
<dbReference type="Gene3D" id="3.40.30.10">
    <property type="entry name" value="Glutaredoxin"/>
    <property type="match status" value="1"/>
</dbReference>
<dbReference type="PANTHER" id="PTHR11571">
    <property type="entry name" value="GLUTATHIONE S-TRANSFERASE"/>
    <property type="match status" value="1"/>
</dbReference>
<sequence length="208" mass="23832">MRMMCHYAGVDFEDRTFEVHGQPGNWDASSWFSVKPQLAARNPLINLPFVLDGDLVVTQSNACLTYLGRKFKLNGKDDAEMTRVEQVLAQVMDLRNDAVAVFYGREKDQDKYLDATVPTHLTKLENWFAHHKTKFSASNEVTTGDFHLWEMLDQNEGFAKSKGKGSIFANRPHLTQFYADFRALPALQNYFASDAYKRPVNNKMAIWL</sequence>
<dbReference type="Pfam" id="PF14497">
    <property type="entry name" value="GST_C_3"/>
    <property type="match status" value="1"/>
</dbReference>
<accession>A0A6B2LGZ4</accession>
<evidence type="ECO:0000313" key="8">
    <source>
        <dbReference type="EMBL" id="NDV36349.1"/>
    </source>
</evidence>
<protein>
    <recommendedName>
        <fullName evidence="3">glutathione transferase</fullName>
        <ecNumber evidence="3">2.5.1.18</ecNumber>
    </recommendedName>
</protein>
<dbReference type="EMBL" id="GIBP01007380">
    <property type="protein sequence ID" value="NDV36349.1"/>
    <property type="molecule type" value="Transcribed_RNA"/>
</dbReference>
<comment type="catalytic activity">
    <reaction evidence="5">
        <text>RX + glutathione = an S-substituted glutathione + a halide anion + H(+)</text>
        <dbReference type="Rhea" id="RHEA:16437"/>
        <dbReference type="ChEBI" id="CHEBI:15378"/>
        <dbReference type="ChEBI" id="CHEBI:16042"/>
        <dbReference type="ChEBI" id="CHEBI:17792"/>
        <dbReference type="ChEBI" id="CHEBI:57925"/>
        <dbReference type="ChEBI" id="CHEBI:90779"/>
        <dbReference type="EC" id="2.5.1.18"/>
    </reaction>
</comment>
<reference evidence="8" key="1">
    <citation type="journal article" date="2020" name="J. Eukaryot. Microbiol.">
        <title>De novo Sequencing, Assembly and Annotation of the Transcriptome for the Free-Living Testate Amoeba Arcella intermedia.</title>
        <authorList>
            <person name="Ribeiro G.M."/>
            <person name="Porfirio-Sousa A.L."/>
            <person name="Maurer-Alcala X.X."/>
            <person name="Katz L.A."/>
            <person name="Lahr D.J.G."/>
        </authorList>
    </citation>
    <scope>NUCLEOTIDE SEQUENCE</scope>
</reference>
<dbReference type="AlphaFoldDB" id="A0A6B2LGZ4"/>
<dbReference type="InterPro" id="IPR004045">
    <property type="entry name" value="Glutathione_S-Trfase_N"/>
</dbReference>
<dbReference type="InterPro" id="IPR004046">
    <property type="entry name" value="GST_C"/>
</dbReference>
<keyword evidence="4" id="KW-0808">Transferase</keyword>
<evidence type="ECO:0000256" key="1">
    <source>
        <dbReference type="ARBA" id="ARBA00003701"/>
    </source>
</evidence>
<organism evidence="8">
    <name type="scientific">Arcella intermedia</name>
    <dbReference type="NCBI Taxonomy" id="1963864"/>
    <lineage>
        <taxon>Eukaryota</taxon>
        <taxon>Amoebozoa</taxon>
        <taxon>Tubulinea</taxon>
        <taxon>Elardia</taxon>
        <taxon>Arcellinida</taxon>
        <taxon>Sphaerothecina</taxon>
        <taxon>Arcellidae</taxon>
        <taxon>Arcella</taxon>
    </lineage>
</organism>
<comment type="similarity">
    <text evidence="2">Belongs to the GST superfamily. Mu family.</text>
</comment>
<evidence type="ECO:0000259" key="6">
    <source>
        <dbReference type="PROSITE" id="PS50404"/>
    </source>
</evidence>
<name>A0A6B2LGZ4_9EUKA</name>
<dbReference type="InterPro" id="IPR036282">
    <property type="entry name" value="Glutathione-S-Trfase_C_sf"/>
</dbReference>